<dbReference type="SMART" id="SM00164">
    <property type="entry name" value="TBC"/>
    <property type="match status" value="1"/>
</dbReference>
<evidence type="ECO:0000256" key="2">
    <source>
        <dbReference type="SAM" id="MobiDB-lite"/>
    </source>
</evidence>
<feature type="region of interest" description="Disordered" evidence="2">
    <location>
        <begin position="158"/>
        <end position="201"/>
    </location>
</feature>
<evidence type="ECO:0000313" key="4">
    <source>
        <dbReference type="EMBL" id="GMG99369.1"/>
    </source>
</evidence>
<dbReference type="Gene3D" id="1.10.8.270">
    <property type="entry name" value="putative rabgap domain of human tbc1 domain family member 14 like domains"/>
    <property type="match status" value="1"/>
</dbReference>
<feature type="compositionally biased region" description="Polar residues" evidence="2">
    <location>
        <begin position="814"/>
        <end position="826"/>
    </location>
</feature>
<dbReference type="GO" id="GO:0031267">
    <property type="term" value="F:small GTPase binding"/>
    <property type="evidence" value="ECO:0007669"/>
    <property type="project" value="TreeGrafter"/>
</dbReference>
<feature type="coiled-coil region" evidence="1">
    <location>
        <begin position="623"/>
        <end position="729"/>
    </location>
</feature>
<sequence>MKAKKSVSPLVTFEHKRDAYGFAVRPQHVQRYREYANIYKEEEEERSDRWKIFLERLSDSAELPIKGLYADDNGKKASNMESHVFVMHQVADTPSEKGVDGDNLDTIGPTMDGSIEDVYKKVDTPAGGEKKVHRIQIWSEIRSSLRAIEDMMSIRVKKRSTMGKKGQDKELGKPVPLSDDARFPKGASEEDSEEEYYDVERSDSVQDVLLGDSAASSMTGGTSDAVPSEFSPPWKEELEVLVRGGVPMALRGELWQAFVGVKARRIEKYYQDLLSPESNPGDNTMHEEIVSKGPNKERVGLPEKWAGQIEKDLPRTFPGHPALDEDGRNALRRLLIAYARHNPTVGYCQAMNFFAGLLLLLMPEENAFWTLMGIMDDYFDGYYSEEMIESQVDQLVFEELVRERFPKLANHLDYLGVQVAWVTGPWFLSIFVNMLPWESVLRVWDVLLFEGNRVMLFKTAVALMELYGPALVTTKDAGDAVTLLQSLAGSTFDSSQLVLTACMGYQNVHEARLNELREKHRPAVIATIEERLKGLQAWKNSQGLASKLFSFKHDPGSIMIEANTLNVSDEQTNGDTTHLGCVSTTRDDFCISLTGGMDVDPGLDLQEQVMWLKVELCKLLEEKRSAELRSEELETALMEMVKQDNRRELSARVEQLEQEVSVLRRALAEKQEQEHAMLEVLMRVEQEQKVTEDCRRSAEQEAEAQRYAAQVLQEKYEQTMASLAEMEKRMVMAESMLEATLQYQSGQIKAQSSPRSMQNDSSLLRNNQEPASELPTRKISLLGRPFGLGWRDKNRGKPSHIEESSDVKLVDKMQSPTVQQEETNGLQVEDKQ</sequence>
<dbReference type="Proteomes" id="UP001279734">
    <property type="component" value="Unassembled WGS sequence"/>
</dbReference>
<dbReference type="PANTHER" id="PTHR47219">
    <property type="entry name" value="RAB GTPASE-ACTIVATING PROTEIN 1-LIKE"/>
    <property type="match status" value="1"/>
</dbReference>
<proteinExistence type="predicted"/>
<evidence type="ECO:0000313" key="5">
    <source>
        <dbReference type="Proteomes" id="UP001279734"/>
    </source>
</evidence>
<keyword evidence="1" id="KW-0175">Coiled coil</keyword>
<feature type="region of interest" description="Disordered" evidence="2">
    <location>
        <begin position="747"/>
        <end position="832"/>
    </location>
</feature>
<dbReference type="InterPro" id="IPR050302">
    <property type="entry name" value="Rab_GAP_TBC_domain"/>
</dbReference>
<dbReference type="Gene3D" id="1.10.472.80">
    <property type="entry name" value="Ypt/Rab-GAP domain of gyp1p, domain 3"/>
    <property type="match status" value="1"/>
</dbReference>
<name>A0AAD3P2F4_NEPGR</name>
<evidence type="ECO:0000256" key="1">
    <source>
        <dbReference type="SAM" id="Coils"/>
    </source>
</evidence>
<evidence type="ECO:0000259" key="3">
    <source>
        <dbReference type="PROSITE" id="PS50086"/>
    </source>
</evidence>
<dbReference type="FunFam" id="1.10.8.270:FF:000018">
    <property type="entry name" value="Ypt/Rab-GAP domain of gyp1p superfamily protein"/>
    <property type="match status" value="1"/>
</dbReference>
<dbReference type="SUPFAM" id="SSF47923">
    <property type="entry name" value="Ypt/Rab-GAP domain of gyp1p"/>
    <property type="match status" value="2"/>
</dbReference>
<dbReference type="InterPro" id="IPR000195">
    <property type="entry name" value="Rab-GAP-TBC_dom"/>
</dbReference>
<dbReference type="Pfam" id="PF00566">
    <property type="entry name" value="RabGAP-TBC"/>
    <property type="match status" value="1"/>
</dbReference>
<reference evidence="4" key="1">
    <citation type="submission" date="2023-05" db="EMBL/GenBank/DDBJ databases">
        <title>Nepenthes gracilis genome sequencing.</title>
        <authorList>
            <person name="Fukushima K."/>
        </authorList>
    </citation>
    <scope>NUCLEOTIDE SEQUENCE</scope>
    <source>
        <strain evidence="4">SING2019-196</strain>
    </source>
</reference>
<dbReference type="PANTHER" id="PTHR47219:SF20">
    <property type="entry name" value="TBC1 DOMAIN FAMILY MEMBER 2B"/>
    <property type="match status" value="1"/>
</dbReference>
<gene>
    <name evidence="4" type="ORF">Nepgr_001209</name>
</gene>
<protein>
    <recommendedName>
        <fullName evidence="3">Rab-GAP TBC domain-containing protein</fullName>
    </recommendedName>
</protein>
<dbReference type="FunFam" id="1.10.472.80:FF:000013">
    <property type="entry name" value="TBC1 domain family member 8B"/>
    <property type="match status" value="1"/>
</dbReference>
<comment type="caution">
    <text evidence="4">The sequence shown here is derived from an EMBL/GenBank/DDBJ whole genome shotgun (WGS) entry which is preliminary data.</text>
</comment>
<dbReference type="EMBL" id="BSYO01000001">
    <property type="protein sequence ID" value="GMG99369.1"/>
    <property type="molecule type" value="Genomic_DNA"/>
</dbReference>
<accession>A0AAD3P2F4</accession>
<dbReference type="PROSITE" id="PS50086">
    <property type="entry name" value="TBC_RABGAP"/>
    <property type="match status" value="1"/>
</dbReference>
<dbReference type="AlphaFoldDB" id="A0AAD3P2F4"/>
<feature type="compositionally biased region" description="Polar residues" evidence="2">
    <location>
        <begin position="747"/>
        <end position="770"/>
    </location>
</feature>
<feature type="compositionally biased region" description="Basic and acidic residues" evidence="2">
    <location>
        <begin position="790"/>
        <end position="811"/>
    </location>
</feature>
<dbReference type="GO" id="GO:0005096">
    <property type="term" value="F:GTPase activator activity"/>
    <property type="evidence" value="ECO:0007669"/>
    <property type="project" value="TreeGrafter"/>
</dbReference>
<organism evidence="4 5">
    <name type="scientific">Nepenthes gracilis</name>
    <name type="common">Slender pitcher plant</name>
    <dbReference type="NCBI Taxonomy" id="150966"/>
    <lineage>
        <taxon>Eukaryota</taxon>
        <taxon>Viridiplantae</taxon>
        <taxon>Streptophyta</taxon>
        <taxon>Embryophyta</taxon>
        <taxon>Tracheophyta</taxon>
        <taxon>Spermatophyta</taxon>
        <taxon>Magnoliopsida</taxon>
        <taxon>eudicotyledons</taxon>
        <taxon>Gunneridae</taxon>
        <taxon>Pentapetalae</taxon>
        <taxon>Caryophyllales</taxon>
        <taxon>Nepenthaceae</taxon>
        <taxon>Nepenthes</taxon>
    </lineage>
</organism>
<feature type="domain" description="Rab-GAP TBC" evidence="3">
    <location>
        <begin position="245"/>
        <end position="451"/>
    </location>
</feature>
<dbReference type="InterPro" id="IPR035969">
    <property type="entry name" value="Rab-GAP_TBC_sf"/>
</dbReference>
<keyword evidence="5" id="KW-1185">Reference proteome</keyword>